<dbReference type="Proteomes" id="UP000828941">
    <property type="component" value="Chromosome 11"/>
</dbReference>
<accession>A0ACB9LQ54</accession>
<gene>
    <name evidence="1" type="ORF">L6164_026342</name>
</gene>
<proteinExistence type="predicted"/>
<protein>
    <submittedName>
        <fullName evidence="1">Uncharacterized protein</fullName>
    </submittedName>
</protein>
<comment type="caution">
    <text evidence="1">The sequence shown here is derived from an EMBL/GenBank/DDBJ whole genome shotgun (WGS) entry which is preliminary data.</text>
</comment>
<dbReference type="EMBL" id="CM039436">
    <property type="protein sequence ID" value="KAI4313356.1"/>
    <property type="molecule type" value="Genomic_DNA"/>
</dbReference>
<reference evidence="1 2" key="1">
    <citation type="journal article" date="2022" name="DNA Res.">
        <title>Chromosomal-level genome assembly of the orchid tree Bauhinia variegata (Leguminosae; Cercidoideae) supports the allotetraploid origin hypothesis of Bauhinia.</title>
        <authorList>
            <person name="Zhong Y."/>
            <person name="Chen Y."/>
            <person name="Zheng D."/>
            <person name="Pang J."/>
            <person name="Liu Y."/>
            <person name="Luo S."/>
            <person name="Meng S."/>
            <person name="Qian L."/>
            <person name="Wei D."/>
            <person name="Dai S."/>
            <person name="Zhou R."/>
        </authorList>
    </citation>
    <scope>NUCLEOTIDE SEQUENCE [LARGE SCALE GENOMIC DNA]</scope>
    <source>
        <strain evidence="1">BV-YZ2020</strain>
    </source>
</reference>
<evidence type="ECO:0000313" key="2">
    <source>
        <dbReference type="Proteomes" id="UP000828941"/>
    </source>
</evidence>
<organism evidence="1 2">
    <name type="scientific">Bauhinia variegata</name>
    <name type="common">Purple orchid tree</name>
    <name type="synonym">Phanera variegata</name>
    <dbReference type="NCBI Taxonomy" id="167791"/>
    <lineage>
        <taxon>Eukaryota</taxon>
        <taxon>Viridiplantae</taxon>
        <taxon>Streptophyta</taxon>
        <taxon>Embryophyta</taxon>
        <taxon>Tracheophyta</taxon>
        <taxon>Spermatophyta</taxon>
        <taxon>Magnoliopsida</taxon>
        <taxon>eudicotyledons</taxon>
        <taxon>Gunneridae</taxon>
        <taxon>Pentapetalae</taxon>
        <taxon>rosids</taxon>
        <taxon>fabids</taxon>
        <taxon>Fabales</taxon>
        <taxon>Fabaceae</taxon>
        <taxon>Cercidoideae</taxon>
        <taxon>Cercideae</taxon>
        <taxon>Bauhiniinae</taxon>
        <taxon>Bauhinia</taxon>
    </lineage>
</organism>
<evidence type="ECO:0000313" key="1">
    <source>
        <dbReference type="EMBL" id="KAI4313356.1"/>
    </source>
</evidence>
<sequence>MSKPFVGIDGCHLKGPYGGVLLTTVSLDANNGLFPLPIVVVESELKESWLWFLELLHDIVGDTRNGIKYTLMSDGQKGLPHAVSQIFPIAYYRHCLKHLLNNFKAEYPHLLLRGHYWEALCSYSEMVFKKGMNGIAKIDEDAANWLTTVPINQWAIHAYAPIIKSPHITNNMFESFNKWINKFRGKTILQMLDGIRYTHQEKRNGRKVQFWYLVPWRPIPERNCSILPIDVVAP</sequence>
<keyword evidence="2" id="KW-1185">Reference proteome</keyword>
<name>A0ACB9LQ54_BAUVA</name>